<gene>
    <name evidence="3" type="ORF">ACFPIJ_51945</name>
</gene>
<evidence type="ECO:0000259" key="2">
    <source>
        <dbReference type="Pfam" id="PF21962"/>
    </source>
</evidence>
<keyword evidence="4" id="KW-1185">Reference proteome</keyword>
<accession>A0ABV9WFL0</accession>
<protein>
    <submittedName>
        <fullName evidence="3">DUF6924 domain-containing protein</fullName>
    </submittedName>
</protein>
<reference evidence="4" key="1">
    <citation type="journal article" date="2019" name="Int. J. Syst. Evol. Microbiol.">
        <title>The Global Catalogue of Microorganisms (GCM) 10K type strain sequencing project: providing services to taxonomists for standard genome sequencing and annotation.</title>
        <authorList>
            <consortium name="The Broad Institute Genomics Platform"/>
            <consortium name="The Broad Institute Genome Sequencing Center for Infectious Disease"/>
            <person name="Wu L."/>
            <person name="Ma J."/>
        </authorList>
    </citation>
    <scope>NUCLEOTIDE SEQUENCE [LARGE SCALE GENOMIC DNA]</scope>
    <source>
        <strain evidence="4">CGMCC 4.7152</strain>
    </source>
</reference>
<dbReference type="Proteomes" id="UP001595912">
    <property type="component" value="Unassembled WGS sequence"/>
</dbReference>
<dbReference type="RefSeq" id="WP_380126942.1">
    <property type="nucleotide sequence ID" value="NZ_JBHSIU010000098.1"/>
</dbReference>
<dbReference type="EMBL" id="JBHSIU010000098">
    <property type="protein sequence ID" value="MFC5006323.1"/>
    <property type="molecule type" value="Genomic_DNA"/>
</dbReference>
<evidence type="ECO:0000313" key="3">
    <source>
        <dbReference type="EMBL" id="MFC5006323.1"/>
    </source>
</evidence>
<feature type="region of interest" description="Disordered" evidence="1">
    <location>
        <begin position="79"/>
        <end position="99"/>
    </location>
</feature>
<evidence type="ECO:0000256" key="1">
    <source>
        <dbReference type="SAM" id="MobiDB-lite"/>
    </source>
</evidence>
<name>A0ABV9WFL0_9ACTN</name>
<dbReference type="Pfam" id="PF21962">
    <property type="entry name" value="DUF6924"/>
    <property type="match status" value="1"/>
</dbReference>
<feature type="domain" description="DUF6924" evidence="2">
    <location>
        <begin position="4"/>
        <end position="78"/>
    </location>
</feature>
<organism evidence="3 4">
    <name type="scientific">Dactylosporangium cerinum</name>
    <dbReference type="NCBI Taxonomy" id="1434730"/>
    <lineage>
        <taxon>Bacteria</taxon>
        <taxon>Bacillati</taxon>
        <taxon>Actinomycetota</taxon>
        <taxon>Actinomycetes</taxon>
        <taxon>Micromonosporales</taxon>
        <taxon>Micromonosporaceae</taxon>
        <taxon>Dactylosporangium</taxon>
    </lineage>
</organism>
<dbReference type="InterPro" id="IPR053832">
    <property type="entry name" value="DUF6924"/>
</dbReference>
<evidence type="ECO:0000313" key="4">
    <source>
        <dbReference type="Proteomes" id="UP001595912"/>
    </source>
</evidence>
<sequence length="127" mass="14295">MVAMPGAADRSFLFLVDSVTITHPEMPLLAVDLCYEPGRSFWVVPTEMWSVENNLSLFNMDFSDFANNVDPDGVFRGFPIRPPLTPEEEEEKRAVEERGLYGDRVPNERLRAVGGLYAKTLAQLDTT</sequence>
<comment type="caution">
    <text evidence="3">The sequence shown here is derived from an EMBL/GenBank/DDBJ whole genome shotgun (WGS) entry which is preliminary data.</text>
</comment>
<proteinExistence type="predicted"/>